<dbReference type="EMBL" id="JABSTV010001255">
    <property type="protein sequence ID" value="KAH7935554.1"/>
    <property type="molecule type" value="Genomic_DNA"/>
</dbReference>
<dbReference type="Proteomes" id="UP000821837">
    <property type="component" value="Unassembled WGS sequence"/>
</dbReference>
<reference evidence="1" key="1">
    <citation type="journal article" date="2020" name="Cell">
        <title>Large-Scale Comparative Analyses of Tick Genomes Elucidate Their Genetic Diversity and Vector Capacities.</title>
        <authorList>
            <consortium name="Tick Genome and Microbiome Consortium (TIGMIC)"/>
            <person name="Jia N."/>
            <person name="Wang J."/>
            <person name="Shi W."/>
            <person name="Du L."/>
            <person name="Sun Y."/>
            <person name="Zhan W."/>
            <person name="Jiang J.F."/>
            <person name="Wang Q."/>
            <person name="Zhang B."/>
            <person name="Ji P."/>
            <person name="Bell-Sakyi L."/>
            <person name="Cui X.M."/>
            <person name="Yuan T.T."/>
            <person name="Jiang B.G."/>
            <person name="Yang W.F."/>
            <person name="Lam T.T."/>
            <person name="Chang Q.C."/>
            <person name="Ding S.J."/>
            <person name="Wang X.J."/>
            <person name="Zhu J.G."/>
            <person name="Ruan X.D."/>
            <person name="Zhao L."/>
            <person name="Wei J.T."/>
            <person name="Ye R.Z."/>
            <person name="Que T.C."/>
            <person name="Du C.H."/>
            <person name="Zhou Y.H."/>
            <person name="Cheng J.X."/>
            <person name="Dai P.F."/>
            <person name="Guo W.B."/>
            <person name="Han X.H."/>
            <person name="Huang E.J."/>
            <person name="Li L.F."/>
            <person name="Wei W."/>
            <person name="Gao Y.C."/>
            <person name="Liu J.Z."/>
            <person name="Shao H.Z."/>
            <person name="Wang X."/>
            <person name="Wang C.C."/>
            <person name="Yang T.C."/>
            <person name="Huo Q.B."/>
            <person name="Li W."/>
            <person name="Chen H.Y."/>
            <person name="Chen S.E."/>
            <person name="Zhou L.G."/>
            <person name="Ni X.B."/>
            <person name="Tian J.H."/>
            <person name="Sheng Y."/>
            <person name="Liu T."/>
            <person name="Pan Y.S."/>
            <person name="Xia L.Y."/>
            <person name="Li J."/>
            <person name="Zhao F."/>
            <person name="Cao W.C."/>
        </authorList>
    </citation>
    <scope>NUCLEOTIDE SEQUENCE</scope>
    <source>
        <strain evidence="1">Rsan-2018</strain>
    </source>
</reference>
<protein>
    <submittedName>
        <fullName evidence="1">Uncharacterized protein</fullName>
    </submittedName>
</protein>
<comment type="caution">
    <text evidence="1">The sequence shown here is derived from an EMBL/GenBank/DDBJ whole genome shotgun (WGS) entry which is preliminary data.</text>
</comment>
<evidence type="ECO:0000313" key="1">
    <source>
        <dbReference type="EMBL" id="KAH7935554.1"/>
    </source>
</evidence>
<proteinExistence type="predicted"/>
<evidence type="ECO:0000313" key="2">
    <source>
        <dbReference type="Proteomes" id="UP000821837"/>
    </source>
</evidence>
<name>A0A9D4SP11_RHISA</name>
<keyword evidence="2" id="KW-1185">Reference proteome</keyword>
<sequence>MAATSTWSTEVLGAVRNLERCAPHYLSTGQRFAVWTPSKCAFPVTSELQLAGRVDHSPNGQRGWRLLTPLLLGLYRQRQSVSVAVHMGISAEALAELLAGSFPAGLSCKPHLHRQPRGQLHPVAITWTGWLRNSSALQ</sequence>
<reference evidence="1" key="2">
    <citation type="submission" date="2021-09" db="EMBL/GenBank/DDBJ databases">
        <authorList>
            <person name="Jia N."/>
            <person name="Wang J."/>
            <person name="Shi W."/>
            <person name="Du L."/>
            <person name="Sun Y."/>
            <person name="Zhan W."/>
            <person name="Jiang J."/>
            <person name="Wang Q."/>
            <person name="Zhang B."/>
            <person name="Ji P."/>
            <person name="Sakyi L.B."/>
            <person name="Cui X."/>
            <person name="Yuan T."/>
            <person name="Jiang B."/>
            <person name="Yang W."/>
            <person name="Lam T.T.-Y."/>
            <person name="Chang Q."/>
            <person name="Ding S."/>
            <person name="Wang X."/>
            <person name="Zhu J."/>
            <person name="Ruan X."/>
            <person name="Zhao L."/>
            <person name="Wei J."/>
            <person name="Que T."/>
            <person name="Du C."/>
            <person name="Cheng J."/>
            <person name="Dai P."/>
            <person name="Han X."/>
            <person name="Huang E."/>
            <person name="Gao Y."/>
            <person name="Liu J."/>
            <person name="Shao H."/>
            <person name="Ye R."/>
            <person name="Li L."/>
            <person name="Wei W."/>
            <person name="Wang X."/>
            <person name="Wang C."/>
            <person name="Huo Q."/>
            <person name="Li W."/>
            <person name="Guo W."/>
            <person name="Chen H."/>
            <person name="Chen S."/>
            <person name="Zhou L."/>
            <person name="Zhou L."/>
            <person name="Ni X."/>
            <person name="Tian J."/>
            <person name="Zhou Y."/>
            <person name="Sheng Y."/>
            <person name="Liu T."/>
            <person name="Pan Y."/>
            <person name="Xia L."/>
            <person name="Li J."/>
            <person name="Zhao F."/>
            <person name="Cao W."/>
        </authorList>
    </citation>
    <scope>NUCLEOTIDE SEQUENCE</scope>
    <source>
        <strain evidence="1">Rsan-2018</strain>
        <tissue evidence="1">Larvae</tissue>
    </source>
</reference>
<gene>
    <name evidence="1" type="ORF">HPB52_009828</name>
</gene>
<dbReference type="AlphaFoldDB" id="A0A9D4SP11"/>
<accession>A0A9D4SP11</accession>
<organism evidence="1 2">
    <name type="scientific">Rhipicephalus sanguineus</name>
    <name type="common">Brown dog tick</name>
    <name type="synonym">Ixodes sanguineus</name>
    <dbReference type="NCBI Taxonomy" id="34632"/>
    <lineage>
        <taxon>Eukaryota</taxon>
        <taxon>Metazoa</taxon>
        <taxon>Ecdysozoa</taxon>
        <taxon>Arthropoda</taxon>
        <taxon>Chelicerata</taxon>
        <taxon>Arachnida</taxon>
        <taxon>Acari</taxon>
        <taxon>Parasitiformes</taxon>
        <taxon>Ixodida</taxon>
        <taxon>Ixodoidea</taxon>
        <taxon>Ixodidae</taxon>
        <taxon>Rhipicephalinae</taxon>
        <taxon>Rhipicephalus</taxon>
        <taxon>Rhipicephalus</taxon>
    </lineage>
</organism>